<name>A0ABP7I9A0_9ACTN</name>
<dbReference type="SUPFAM" id="SSF69279">
    <property type="entry name" value="Phage tail proteins"/>
    <property type="match status" value="1"/>
</dbReference>
<keyword evidence="2" id="KW-1185">Reference proteome</keyword>
<gene>
    <name evidence="1" type="ORF">GCM10022226_36870</name>
</gene>
<sequence>MTTSGMVPAIDIRVDGARLPLDARTDIESVIVVDDLNALSMFVLVLYNWDQERLRVTWSDSSLFALGAEVQIALGSADAPEKVITGEVTSLEPAFGPDRPPMLTVRGYDLRHRLARGRKTRTFSQVKESAIVRTVARGAGLRAEVSDSGPVFDYVLQHDQTDLEFLRARADLIGYEVYARDKVLYFRPPQHTRPASATLHIGQDLTEFTPRLRSLNQVDEVTVRGWDMRNKSEIVGTADGGRAAAAMGGGSLGPRRSKRAFGAAGTTQVDVPVESKAQADDMALGLFDAMALSFVQGEAACPGRPGLRAGTVVGVEGAGETFSGAYYLTCVTHTVVPGEGYRTYMNMRRNSA</sequence>
<reference evidence="2" key="1">
    <citation type="journal article" date="2019" name="Int. J. Syst. Evol. Microbiol.">
        <title>The Global Catalogue of Microorganisms (GCM) 10K type strain sequencing project: providing services to taxonomists for standard genome sequencing and annotation.</title>
        <authorList>
            <consortium name="The Broad Institute Genomics Platform"/>
            <consortium name="The Broad Institute Genome Sequencing Center for Infectious Disease"/>
            <person name="Wu L."/>
            <person name="Ma J."/>
        </authorList>
    </citation>
    <scope>NUCLEOTIDE SEQUENCE [LARGE SCALE GENOMIC DNA]</scope>
    <source>
        <strain evidence="2">JCM 16908</strain>
    </source>
</reference>
<dbReference type="Pfam" id="PF05954">
    <property type="entry name" value="Phage_GPD"/>
    <property type="match status" value="1"/>
</dbReference>
<proteinExistence type="predicted"/>
<evidence type="ECO:0008006" key="3">
    <source>
        <dbReference type="Google" id="ProtNLM"/>
    </source>
</evidence>
<dbReference type="Proteomes" id="UP001500888">
    <property type="component" value="Unassembled WGS sequence"/>
</dbReference>
<evidence type="ECO:0000313" key="1">
    <source>
        <dbReference type="EMBL" id="GAA3812808.1"/>
    </source>
</evidence>
<organism evidence="1 2">
    <name type="scientific">Sphaerisporangium flaviroseum</name>
    <dbReference type="NCBI Taxonomy" id="509199"/>
    <lineage>
        <taxon>Bacteria</taxon>
        <taxon>Bacillati</taxon>
        <taxon>Actinomycetota</taxon>
        <taxon>Actinomycetes</taxon>
        <taxon>Streptosporangiales</taxon>
        <taxon>Streptosporangiaceae</taxon>
        <taxon>Sphaerisporangium</taxon>
    </lineage>
</organism>
<dbReference type="EMBL" id="BAAAZR010000008">
    <property type="protein sequence ID" value="GAA3812808.1"/>
    <property type="molecule type" value="Genomic_DNA"/>
</dbReference>
<evidence type="ECO:0000313" key="2">
    <source>
        <dbReference type="Proteomes" id="UP001500888"/>
    </source>
</evidence>
<dbReference type="RefSeq" id="WP_344941028.1">
    <property type="nucleotide sequence ID" value="NZ_BAAAZR010000008.1"/>
</dbReference>
<comment type="caution">
    <text evidence="1">The sequence shown here is derived from an EMBL/GenBank/DDBJ whole genome shotgun (WGS) entry which is preliminary data.</text>
</comment>
<protein>
    <recommendedName>
        <fullName evidence="3">Phage late control D family protein</fullName>
    </recommendedName>
</protein>
<accession>A0ABP7I9A0</accession>